<name>A0A4R2NNN3_9FLAO</name>
<keyword evidence="2" id="KW-0732">Signal</keyword>
<proteinExistence type="predicted"/>
<keyword evidence="4" id="KW-1185">Reference proteome</keyword>
<evidence type="ECO:0000256" key="2">
    <source>
        <dbReference type="SAM" id="SignalP"/>
    </source>
</evidence>
<dbReference type="RefSeq" id="WP_132795634.1">
    <property type="nucleotide sequence ID" value="NZ_SLXM01000009.1"/>
</dbReference>
<evidence type="ECO:0000313" key="3">
    <source>
        <dbReference type="EMBL" id="TCP23379.1"/>
    </source>
</evidence>
<feature type="chain" id="PRO_5020331722" description="Carboxypeptidase-like protein" evidence="2">
    <location>
        <begin position="21"/>
        <end position="259"/>
    </location>
</feature>
<feature type="signal peptide" evidence="2">
    <location>
        <begin position="1"/>
        <end position="20"/>
    </location>
</feature>
<dbReference type="Proteomes" id="UP000294564">
    <property type="component" value="Unassembled WGS sequence"/>
</dbReference>
<accession>A0A4R2NNN3</accession>
<dbReference type="EMBL" id="SLXM01000009">
    <property type="protein sequence ID" value="TCP23379.1"/>
    <property type="molecule type" value="Genomic_DNA"/>
</dbReference>
<organism evidence="3 4">
    <name type="scientific">Tenacibaculum skagerrakense</name>
    <dbReference type="NCBI Taxonomy" id="186571"/>
    <lineage>
        <taxon>Bacteria</taxon>
        <taxon>Pseudomonadati</taxon>
        <taxon>Bacteroidota</taxon>
        <taxon>Flavobacteriia</taxon>
        <taxon>Flavobacteriales</taxon>
        <taxon>Flavobacteriaceae</taxon>
        <taxon>Tenacibaculum</taxon>
    </lineage>
</organism>
<comment type="caution">
    <text evidence="3">The sequence shown here is derived from an EMBL/GenBank/DDBJ whole genome shotgun (WGS) entry which is preliminary data.</text>
</comment>
<dbReference type="AlphaFoldDB" id="A0A4R2NNN3"/>
<keyword evidence="1" id="KW-0175">Coiled coil</keyword>
<feature type="coiled-coil region" evidence="1">
    <location>
        <begin position="174"/>
        <end position="201"/>
    </location>
</feature>
<reference evidence="3 4" key="1">
    <citation type="submission" date="2019-03" db="EMBL/GenBank/DDBJ databases">
        <title>Genomic Encyclopedia of Type Strains, Phase IV (KMG-IV): sequencing the most valuable type-strain genomes for metagenomic binning, comparative biology and taxonomic classification.</title>
        <authorList>
            <person name="Goeker M."/>
        </authorList>
    </citation>
    <scope>NUCLEOTIDE SEQUENCE [LARGE SCALE GENOMIC DNA]</scope>
    <source>
        <strain evidence="3 4">DSM 14836</strain>
    </source>
</reference>
<gene>
    <name evidence="3" type="ORF">EV195_109105</name>
</gene>
<evidence type="ECO:0008006" key="5">
    <source>
        <dbReference type="Google" id="ProtNLM"/>
    </source>
</evidence>
<evidence type="ECO:0000313" key="4">
    <source>
        <dbReference type="Proteomes" id="UP000294564"/>
    </source>
</evidence>
<sequence length="259" mass="29403">MQKLVLNFIFILSISSALNAQRIEITGILTDKLGKVADAHIINTTSKKGTFSAINGEFNIKVQSNDVLEISSVQHHIQKITITDSLINNKNLEVFLYLRDYLLEEVEVKKTELTGSLLSDSKSIGKSDRQEVMENLGFNPFPKKLSKIDREIKTAYAGGIQIGLGAMVSLDYIINSMSGRIDMLENQKKLLENEKKLQYIEKTYRHFITKSLKIDSLDVSRFIYISHFDKKFKESFNGGDVKIISFLKEQAVLFKKDSL</sequence>
<dbReference type="OrthoDB" id="1417583at2"/>
<protein>
    <recommendedName>
        <fullName evidence="5">Carboxypeptidase-like protein</fullName>
    </recommendedName>
</protein>
<evidence type="ECO:0000256" key="1">
    <source>
        <dbReference type="SAM" id="Coils"/>
    </source>
</evidence>